<sequence length="98" mass="10933">MMLFGRFDDRFVNEREKTATRNGVNAGRKIVLFPCVRRGVQRPGKTPQAALLSELSRNRSGTAAVPPPTSARINSLFNPNSFCTRLWGKSATSNRPRK</sequence>
<organism evidence="1 2">
    <name type="scientific">Rhynchophorus ferrugineus</name>
    <name type="common">Red palm weevil</name>
    <name type="synonym">Curculio ferrugineus</name>
    <dbReference type="NCBI Taxonomy" id="354439"/>
    <lineage>
        <taxon>Eukaryota</taxon>
        <taxon>Metazoa</taxon>
        <taxon>Ecdysozoa</taxon>
        <taxon>Arthropoda</taxon>
        <taxon>Hexapoda</taxon>
        <taxon>Insecta</taxon>
        <taxon>Pterygota</taxon>
        <taxon>Neoptera</taxon>
        <taxon>Endopterygota</taxon>
        <taxon>Coleoptera</taxon>
        <taxon>Polyphaga</taxon>
        <taxon>Cucujiformia</taxon>
        <taxon>Curculionidae</taxon>
        <taxon>Dryophthorinae</taxon>
        <taxon>Rhynchophorus</taxon>
    </lineage>
</organism>
<protein>
    <submittedName>
        <fullName evidence="1">Uncharacterized protein</fullName>
    </submittedName>
</protein>
<name>A0A834MLE2_RHYFE</name>
<reference evidence="1" key="1">
    <citation type="submission" date="2020-08" db="EMBL/GenBank/DDBJ databases">
        <title>Genome sequencing and assembly of the red palm weevil Rhynchophorus ferrugineus.</title>
        <authorList>
            <person name="Dias G.B."/>
            <person name="Bergman C.M."/>
            <person name="Manee M."/>
        </authorList>
    </citation>
    <scope>NUCLEOTIDE SEQUENCE</scope>
    <source>
        <strain evidence="1">AA-2017</strain>
        <tissue evidence="1">Whole larva</tissue>
    </source>
</reference>
<dbReference type="EMBL" id="JAACXV010000001">
    <property type="protein sequence ID" value="KAF7288088.1"/>
    <property type="molecule type" value="Genomic_DNA"/>
</dbReference>
<dbReference type="Proteomes" id="UP000625711">
    <property type="component" value="Unassembled WGS sequence"/>
</dbReference>
<evidence type="ECO:0000313" key="1">
    <source>
        <dbReference type="EMBL" id="KAF7288088.1"/>
    </source>
</evidence>
<gene>
    <name evidence="1" type="ORF">GWI33_000141</name>
</gene>
<keyword evidence="2" id="KW-1185">Reference proteome</keyword>
<comment type="caution">
    <text evidence="1">The sequence shown here is derived from an EMBL/GenBank/DDBJ whole genome shotgun (WGS) entry which is preliminary data.</text>
</comment>
<accession>A0A834MLE2</accession>
<proteinExistence type="predicted"/>
<dbReference type="AlphaFoldDB" id="A0A834MLE2"/>
<evidence type="ECO:0000313" key="2">
    <source>
        <dbReference type="Proteomes" id="UP000625711"/>
    </source>
</evidence>